<dbReference type="OrthoDB" id="3359487at2759"/>
<dbReference type="EMBL" id="ML769724">
    <property type="protein sequence ID" value="KAE9388850.1"/>
    <property type="molecule type" value="Genomic_DNA"/>
</dbReference>
<accession>A0A6A4GU43</accession>
<protein>
    <submittedName>
        <fullName evidence="1">Uncharacterized protein</fullName>
    </submittedName>
</protein>
<keyword evidence="2" id="KW-1185">Reference proteome</keyword>
<feature type="non-terminal residue" evidence="1">
    <location>
        <position position="1"/>
    </location>
</feature>
<dbReference type="Proteomes" id="UP000799118">
    <property type="component" value="Unassembled WGS sequence"/>
</dbReference>
<proteinExistence type="predicted"/>
<name>A0A6A4GU43_9AGAR</name>
<evidence type="ECO:0000313" key="1">
    <source>
        <dbReference type="EMBL" id="KAE9388850.1"/>
    </source>
</evidence>
<dbReference type="AlphaFoldDB" id="A0A6A4GU43"/>
<evidence type="ECO:0000313" key="2">
    <source>
        <dbReference type="Proteomes" id="UP000799118"/>
    </source>
</evidence>
<dbReference type="InterPro" id="IPR012337">
    <property type="entry name" value="RNaseH-like_sf"/>
</dbReference>
<feature type="non-terminal residue" evidence="1">
    <location>
        <position position="135"/>
    </location>
</feature>
<sequence length="135" mass="15875">PSKQLRCFRLSPQQWDILNKLYPVLKILKHATDCMSSTKYPMLAQVIPCMDLLFKKLELKIADESLPLTVRRGIQCALMVLDKYYALVDDSIMWKTAMLLHPKYCKAFFHKAEWEGEWIDAAVTAARRVWQKHYK</sequence>
<reference evidence="1" key="1">
    <citation type="journal article" date="2019" name="Environ. Microbiol.">
        <title>Fungal ecological strategies reflected in gene transcription - a case study of two litter decomposers.</title>
        <authorList>
            <person name="Barbi F."/>
            <person name="Kohler A."/>
            <person name="Barry K."/>
            <person name="Baskaran P."/>
            <person name="Daum C."/>
            <person name="Fauchery L."/>
            <person name="Ihrmark K."/>
            <person name="Kuo A."/>
            <person name="LaButti K."/>
            <person name="Lipzen A."/>
            <person name="Morin E."/>
            <person name="Grigoriev I.V."/>
            <person name="Henrissat B."/>
            <person name="Lindahl B."/>
            <person name="Martin F."/>
        </authorList>
    </citation>
    <scope>NUCLEOTIDE SEQUENCE</scope>
    <source>
        <strain evidence="1">JB14</strain>
    </source>
</reference>
<organism evidence="1 2">
    <name type="scientific">Gymnopus androsaceus JB14</name>
    <dbReference type="NCBI Taxonomy" id="1447944"/>
    <lineage>
        <taxon>Eukaryota</taxon>
        <taxon>Fungi</taxon>
        <taxon>Dikarya</taxon>
        <taxon>Basidiomycota</taxon>
        <taxon>Agaricomycotina</taxon>
        <taxon>Agaricomycetes</taxon>
        <taxon>Agaricomycetidae</taxon>
        <taxon>Agaricales</taxon>
        <taxon>Marasmiineae</taxon>
        <taxon>Omphalotaceae</taxon>
        <taxon>Gymnopus</taxon>
    </lineage>
</organism>
<dbReference type="SUPFAM" id="SSF53098">
    <property type="entry name" value="Ribonuclease H-like"/>
    <property type="match status" value="1"/>
</dbReference>
<gene>
    <name evidence="1" type="ORF">BT96DRAFT_785954</name>
</gene>